<dbReference type="AlphaFoldDB" id="A0A2L0F385"/>
<accession>A0A2L0F385</accession>
<dbReference type="Proteomes" id="UP000238348">
    <property type="component" value="Chromosome"/>
</dbReference>
<protein>
    <submittedName>
        <fullName evidence="2">Uncharacterized protein</fullName>
    </submittedName>
</protein>
<reference evidence="2 3" key="1">
    <citation type="submission" date="2015-09" db="EMBL/GenBank/DDBJ databases">
        <title>Sorangium comparison.</title>
        <authorList>
            <person name="Zaburannyi N."/>
            <person name="Bunk B."/>
            <person name="Overmann J."/>
            <person name="Mueller R."/>
        </authorList>
    </citation>
    <scope>NUCLEOTIDE SEQUENCE [LARGE SCALE GENOMIC DNA]</scope>
    <source>
        <strain evidence="2 3">So ce26</strain>
    </source>
</reference>
<evidence type="ECO:0000313" key="3">
    <source>
        <dbReference type="Proteomes" id="UP000238348"/>
    </source>
</evidence>
<evidence type="ECO:0000313" key="2">
    <source>
        <dbReference type="EMBL" id="AUX45997.1"/>
    </source>
</evidence>
<feature type="region of interest" description="Disordered" evidence="1">
    <location>
        <begin position="107"/>
        <end position="200"/>
    </location>
</feature>
<sequence>MGFWPFGGREPANVETASQVVSAAARGATVRGKLTLYFKEPQTQSTADRAAERCAQVAEALFRELGAPEQLLGKEAELASAIAARAPRNVPALRAIELAALHVVGERGSAPHRRPGSAPSLAPESPRSAGARQPTSDPPQAGGVGRLTGAPPASSRMLAQAPGVGRNSPSSVPPPNSVRSPPSTRLRGAGVNSARASSPGFSSLIGAPPAVIATSLAPLLRDASARLLIGCLRAHDLIIVRRVPLDPAATEQLAALLPVSEAPPGEFEASRAGEISRWHTTLGSPVLSQLRTESCAIAAQKVRTTLGAAQVAPGVAAEMVDALCRTAFPGFALSSAQIDRYAEHDLNEQAAESVARILRHPNSKQLRIALGPLLDAVQGDVESISRLAKASLGGAP</sequence>
<dbReference type="OrthoDB" id="5499092at2"/>
<evidence type="ECO:0000256" key="1">
    <source>
        <dbReference type="SAM" id="MobiDB-lite"/>
    </source>
</evidence>
<dbReference type="RefSeq" id="WP_104984288.1">
    <property type="nucleotide sequence ID" value="NZ_CP012673.1"/>
</dbReference>
<name>A0A2L0F385_SORCE</name>
<dbReference type="EMBL" id="CP012673">
    <property type="protein sequence ID" value="AUX45997.1"/>
    <property type="molecule type" value="Genomic_DNA"/>
</dbReference>
<proteinExistence type="predicted"/>
<organism evidence="2 3">
    <name type="scientific">Sorangium cellulosum</name>
    <name type="common">Polyangium cellulosum</name>
    <dbReference type="NCBI Taxonomy" id="56"/>
    <lineage>
        <taxon>Bacteria</taxon>
        <taxon>Pseudomonadati</taxon>
        <taxon>Myxococcota</taxon>
        <taxon>Polyangia</taxon>
        <taxon>Polyangiales</taxon>
        <taxon>Polyangiaceae</taxon>
        <taxon>Sorangium</taxon>
    </lineage>
</organism>
<gene>
    <name evidence="2" type="ORF">SOCE26_075000</name>
</gene>